<feature type="coiled-coil region" evidence="6">
    <location>
        <begin position="77"/>
        <end position="104"/>
    </location>
</feature>
<evidence type="ECO:0000256" key="6">
    <source>
        <dbReference type="SAM" id="Coils"/>
    </source>
</evidence>
<dbReference type="InterPro" id="IPR038060">
    <property type="entry name" value="C12orf66-like_central_sf"/>
</dbReference>
<evidence type="ECO:0000256" key="5">
    <source>
        <dbReference type="ARBA" id="ARBA00072667"/>
    </source>
</evidence>
<keyword evidence="2" id="KW-0472">Membrane</keyword>
<evidence type="ECO:0000256" key="4">
    <source>
        <dbReference type="ARBA" id="ARBA00060863"/>
    </source>
</evidence>
<evidence type="ECO:0000313" key="7">
    <source>
        <dbReference type="EMBL" id="KAK5643606.1"/>
    </source>
</evidence>
<dbReference type="SUPFAM" id="SSF158548">
    <property type="entry name" value="FLJ32549 domain-like"/>
    <property type="match status" value="1"/>
</dbReference>
<keyword evidence="8" id="KW-1185">Reference proteome</keyword>
<dbReference type="Gene3D" id="1.10.3450.30">
    <property type="match status" value="1"/>
</dbReference>
<name>A0AAN7VEG6_9COLE</name>
<sequence>MEKEDEFLFNFFTHISQLCFDKAREHTEKEREGSPIPVHSASWTIFLNILPQVILAEKSYIEIGFLQNKHKSFLRKDNSLRSIYESLKSDIKRLEENCNHNQHEERITNYCKHLAQFLSARINLIDFYDKIHITGSNRFFKYSDLVTQMESIIEKHSHSFTDISLTPIKAIFSLECEILQQLLKALTELQRLQFLPSLALIHGAQTRLAAWENKMQNRETWKLGFLKNNPLPLLYQWFVRFKGAVLSKFSLYFHDTLAQQTTLSEMKQLCSKLQNDYFQRMVQFQKKYDSSTVVLITDNQVSCDTIEYNCFPVIVSCPMKTPPQYETLLKMIGDISNELLGNDKIIYKYSTQEQCTYVLYAIELNIYLVMIFESKKSEKDVYISNFVSELSANLRCSKIFVSLKNPTK</sequence>
<protein>
    <recommendedName>
        <fullName evidence="5">KICSTOR subunit 2</fullName>
    </recommendedName>
</protein>
<dbReference type="GO" id="GO:0005765">
    <property type="term" value="C:lysosomal membrane"/>
    <property type="evidence" value="ECO:0007669"/>
    <property type="project" value="UniProtKB-SubCell"/>
</dbReference>
<keyword evidence="6" id="KW-0175">Coiled coil</keyword>
<keyword evidence="3" id="KW-0458">Lysosome</keyword>
<reference evidence="7 8" key="1">
    <citation type="journal article" date="2024" name="Insects">
        <title>An Improved Chromosome-Level Genome Assembly of the Firefly Pyrocoelia pectoralis.</title>
        <authorList>
            <person name="Fu X."/>
            <person name="Meyer-Rochow V.B."/>
            <person name="Ballantyne L."/>
            <person name="Zhu X."/>
        </authorList>
    </citation>
    <scope>NUCLEOTIDE SEQUENCE [LARGE SCALE GENOMIC DNA]</scope>
    <source>
        <strain evidence="7">XCY_ONT2</strain>
    </source>
</reference>
<dbReference type="AlphaFoldDB" id="A0AAN7VEG6"/>
<dbReference type="GO" id="GO:0034198">
    <property type="term" value="P:cellular response to amino acid starvation"/>
    <property type="evidence" value="ECO:0007669"/>
    <property type="project" value="TreeGrafter"/>
</dbReference>
<dbReference type="EMBL" id="JAVRBK010000005">
    <property type="protein sequence ID" value="KAK5643606.1"/>
    <property type="molecule type" value="Genomic_DNA"/>
</dbReference>
<dbReference type="PANTHER" id="PTHR31581:SF1">
    <property type="entry name" value="KICSTOR SUBUNIT 2"/>
    <property type="match status" value="1"/>
</dbReference>
<comment type="caution">
    <text evidence="7">The sequence shown here is derived from an EMBL/GenBank/DDBJ whole genome shotgun (WGS) entry which is preliminary data.</text>
</comment>
<dbReference type="InterPro" id="IPR018544">
    <property type="entry name" value="KICS_2"/>
</dbReference>
<accession>A0AAN7VEG6</accession>
<dbReference type="FunFam" id="1.10.3450.30:FF:000001">
    <property type="entry name" value="KICSTOR complex protein C12orf66 homolog"/>
    <property type="match status" value="1"/>
</dbReference>
<dbReference type="GO" id="GO:1904262">
    <property type="term" value="P:negative regulation of TORC1 signaling"/>
    <property type="evidence" value="ECO:0007669"/>
    <property type="project" value="TreeGrafter"/>
</dbReference>
<gene>
    <name evidence="7" type="ORF">RI129_007451</name>
</gene>
<proteinExistence type="inferred from homology"/>
<dbReference type="GO" id="GO:0042149">
    <property type="term" value="P:cellular response to glucose starvation"/>
    <property type="evidence" value="ECO:0007669"/>
    <property type="project" value="TreeGrafter"/>
</dbReference>
<evidence type="ECO:0000256" key="1">
    <source>
        <dbReference type="ARBA" id="ARBA00004656"/>
    </source>
</evidence>
<comment type="subcellular location">
    <subcellularLocation>
        <location evidence="1">Lysosome membrane</location>
    </subcellularLocation>
</comment>
<dbReference type="GO" id="GO:0061462">
    <property type="term" value="P:protein localization to lysosome"/>
    <property type="evidence" value="ECO:0007669"/>
    <property type="project" value="TreeGrafter"/>
</dbReference>
<dbReference type="Pfam" id="PF09404">
    <property type="entry name" value="C12orf66_like"/>
    <property type="match status" value="1"/>
</dbReference>
<dbReference type="PANTHER" id="PTHR31581">
    <property type="entry name" value="KICSTOR COMPLEX PROTEIN C12ORF66"/>
    <property type="match status" value="1"/>
</dbReference>
<evidence type="ECO:0000313" key="8">
    <source>
        <dbReference type="Proteomes" id="UP001329430"/>
    </source>
</evidence>
<organism evidence="7 8">
    <name type="scientific">Pyrocoelia pectoralis</name>
    <dbReference type="NCBI Taxonomy" id="417401"/>
    <lineage>
        <taxon>Eukaryota</taxon>
        <taxon>Metazoa</taxon>
        <taxon>Ecdysozoa</taxon>
        <taxon>Arthropoda</taxon>
        <taxon>Hexapoda</taxon>
        <taxon>Insecta</taxon>
        <taxon>Pterygota</taxon>
        <taxon>Neoptera</taxon>
        <taxon>Endopterygota</taxon>
        <taxon>Coleoptera</taxon>
        <taxon>Polyphaga</taxon>
        <taxon>Elateriformia</taxon>
        <taxon>Elateroidea</taxon>
        <taxon>Lampyridae</taxon>
        <taxon>Lampyrinae</taxon>
        <taxon>Pyrocoelia</taxon>
    </lineage>
</organism>
<comment type="similarity">
    <text evidence="4">Belongs to the KICS2 family.</text>
</comment>
<dbReference type="SUPFAM" id="SSF160651">
    <property type="entry name" value="FLJ32549 C-terminal domain-like"/>
    <property type="match status" value="1"/>
</dbReference>
<evidence type="ECO:0000256" key="3">
    <source>
        <dbReference type="ARBA" id="ARBA00023228"/>
    </source>
</evidence>
<dbReference type="Proteomes" id="UP001329430">
    <property type="component" value="Chromosome 5"/>
</dbReference>
<evidence type="ECO:0000256" key="2">
    <source>
        <dbReference type="ARBA" id="ARBA00023136"/>
    </source>
</evidence>